<evidence type="ECO:0000256" key="2">
    <source>
        <dbReference type="ARBA" id="ARBA00010472"/>
    </source>
</evidence>
<reference evidence="11 12" key="1">
    <citation type="submission" date="2019-01" db="EMBL/GenBank/DDBJ databases">
        <title>Sequencing the genomes of 1000 actinobacteria strains.</title>
        <authorList>
            <person name="Klenk H.-P."/>
        </authorList>
    </citation>
    <scope>NUCLEOTIDE SEQUENCE [LARGE SCALE GENOMIC DNA]</scope>
    <source>
        <strain evidence="11 12">DSM 43925</strain>
    </source>
</reference>
<evidence type="ECO:0000256" key="6">
    <source>
        <dbReference type="ARBA" id="ARBA00022900"/>
    </source>
</evidence>
<accession>A0A438MBV6</accession>
<dbReference type="SUPFAM" id="SSF55399">
    <property type="entry name" value="Subtilisin inhibitor"/>
    <property type="match status" value="1"/>
</dbReference>
<dbReference type="OrthoDB" id="3542626at2"/>
<evidence type="ECO:0000313" key="11">
    <source>
        <dbReference type="EMBL" id="RVX43135.1"/>
    </source>
</evidence>
<keyword evidence="5 8" id="KW-0646">Protease inhibitor</keyword>
<evidence type="ECO:0000256" key="8">
    <source>
        <dbReference type="RuleBase" id="RU003471"/>
    </source>
</evidence>
<keyword evidence="6 8" id="KW-0722">Serine protease inhibitor</keyword>
<dbReference type="PRINTS" id="PR00294">
    <property type="entry name" value="SSBTLNINHBTR"/>
</dbReference>
<comment type="subunit">
    <text evidence="3">Homodimer.</text>
</comment>
<dbReference type="InterPro" id="IPR036819">
    <property type="entry name" value="Subtilisin_inhibitor-like_sf"/>
</dbReference>
<gene>
    <name evidence="11" type="ORF">EDD27_5806</name>
</gene>
<comment type="caution">
    <text evidence="11">The sequence shown here is derived from an EMBL/GenBank/DDBJ whole genome shotgun (WGS) entry which is preliminary data.</text>
</comment>
<protein>
    <submittedName>
        <fullName evidence="11">Subtilisin inhibitor-like</fullName>
    </submittedName>
</protein>
<dbReference type="Pfam" id="PF00720">
    <property type="entry name" value="SSI"/>
    <property type="match status" value="1"/>
</dbReference>
<keyword evidence="12" id="KW-1185">Reference proteome</keyword>
<feature type="chain" id="PRO_5019291320" evidence="9">
    <location>
        <begin position="25"/>
        <end position="126"/>
    </location>
</feature>
<dbReference type="Gene3D" id="3.30.350.10">
    <property type="entry name" value="Subtilisin inhibitor-like"/>
    <property type="match status" value="1"/>
</dbReference>
<evidence type="ECO:0000256" key="5">
    <source>
        <dbReference type="ARBA" id="ARBA00022690"/>
    </source>
</evidence>
<dbReference type="GO" id="GO:0005576">
    <property type="term" value="C:extracellular region"/>
    <property type="evidence" value="ECO:0007669"/>
    <property type="project" value="UniProtKB-SubCell"/>
</dbReference>
<dbReference type="EMBL" id="SAUN01000001">
    <property type="protein sequence ID" value="RVX43135.1"/>
    <property type="molecule type" value="Genomic_DNA"/>
</dbReference>
<sequence>MMRTIGTIALCAAFLASSSPAAQAARPPKGKLKIAIAVKDGPTRGGTLHCGPDGGTHPHPRAACDVVRKVGGDFNKIHVPADETCGEEVKPYAVVITGTWRGKKVQWSKGYRNFCVMQAAGGKLLS</sequence>
<comment type="similarity">
    <text evidence="2 8">Belongs to the protease inhibitor I16 (SSI) family.</text>
</comment>
<keyword evidence="9" id="KW-0732">Signal</keyword>
<feature type="domain" description="Subtilisin inhibitor" evidence="10">
    <location>
        <begin position="42"/>
        <end position="113"/>
    </location>
</feature>
<dbReference type="GO" id="GO:0004867">
    <property type="term" value="F:serine-type endopeptidase inhibitor activity"/>
    <property type="evidence" value="ECO:0007669"/>
    <property type="project" value="UniProtKB-KW"/>
</dbReference>
<evidence type="ECO:0000259" key="10">
    <source>
        <dbReference type="Pfam" id="PF00720"/>
    </source>
</evidence>
<proteinExistence type="inferred from homology"/>
<keyword evidence="4" id="KW-0964">Secreted</keyword>
<dbReference type="AlphaFoldDB" id="A0A438MBV6"/>
<comment type="subcellular location">
    <subcellularLocation>
        <location evidence="1">Secreted</location>
    </subcellularLocation>
</comment>
<evidence type="ECO:0000256" key="7">
    <source>
        <dbReference type="ARBA" id="ARBA00023157"/>
    </source>
</evidence>
<evidence type="ECO:0000313" key="12">
    <source>
        <dbReference type="Proteomes" id="UP000284824"/>
    </source>
</evidence>
<dbReference type="InterPro" id="IPR000691">
    <property type="entry name" value="Prot_inh_I16_SSI"/>
</dbReference>
<dbReference type="Proteomes" id="UP000284824">
    <property type="component" value="Unassembled WGS sequence"/>
</dbReference>
<keyword evidence="7" id="KW-1015">Disulfide bond</keyword>
<dbReference type="InterPro" id="IPR023549">
    <property type="entry name" value="Subtilisin_inhibitor"/>
</dbReference>
<feature type="signal peptide" evidence="9">
    <location>
        <begin position="1"/>
        <end position="24"/>
    </location>
</feature>
<dbReference type="RefSeq" id="WP_127935117.1">
    <property type="nucleotide sequence ID" value="NZ_SAUN01000001.1"/>
</dbReference>
<name>A0A438MBV6_9ACTN</name>
<organism evidence="11 12">
    <name type="scientific">Nonomuraea polychroma</name>
    <dbReference type="NCBI Taxonomy" id="46176"/>
    <lineage>
        <taxon>Bacteria</taxon>
        <taxon>Bacillati</taxon>
        <taxon>Actinomycetota</taxon>
        <taxon>Actinomycetes</taxon>
        <taxon>Streptosporangiales</taxon>
        <taxon>Streptosporangiaceae</taxon>
        <taxon>Nonomuraea</taxon>
    </lineage>
</organism>
<evidence type="ECO:0000256" key="9">
    <source>
        <dbReference type="SAM" id="SignalP"/>
    </source>
</evidence>
<evidence type="ECO:0000256" key="1">
    <source>
        <dbReference type="ARBA" id="ARBA00004613"/>
    </source>
</evidence>
<evidence type="ECO:0000256" key="4">
    <source>
        <dbReference type="ARBA" id="ARBA00022525"/>
    </source>
</evidence>
<evidence type="ECO:0000256" key="3">
    <source>
        <dbReference type="ARBA" id="ARBA00011738"/>
    </source>
</evidence>